<dbReference type="Proteomes" id="UP000076722">
    <property type="component" value="Unassembled WGS sequence"/>
</dbReference>
<dbReference type="InterPro" id="IPR002347">
    <property type="entry name" value="SDR_fam"/>
</dbReference>
<dbReference type="InterPro" id="IPR057571">
    <property type="entry name" value="SDR_PhqE-like"/>
</dbReference>
<dbReference type="Pfam" id="PF23441">
    <property type="entry name" value="SDR"/>
    <property type="match status" value="1"/>
</dbReference>
<keyword evidence="5" id="KW-1185">Reference proteome</keyword>
<dbReference type="PANTHER" id="PTHR43477">
    <property type="entry name" value="DIHYDROANTICAPSIN 7-DEHYDROGENASE"/>
    <property type="match status" value="1"/>
</dbReference>
<dbReference type="Pfam" id="PF13561">
    <property type="entry name" value="adh_short_C2"/>
    <property type="match status" value="1"/>
</dbReference>
<dbReference type="OrthoDB" id="294295at2759"/>
<name>A0A164Q4P0_9AGAM</name>
<proteinExistence type="inferred from homology"/>
<evidence type="ECO:0000313" key="5">
    <source>
        <dbReference type="Proteomes" id="UP000076722"/>
    </source>
</evidence>
<dbReference type="EMBL" id="KV419428">
    <property type="protein sequence ID" value="KZS89324.1"/>
    <property type="molecule type" value="Genomic_DNA"/>
</dbReference>
<dbReference type="InterPro" id="IPR051122">
    <property type="entry name" value="SDR_DHRS6-like"/>
</dbReference>
<dbReference type="CDD" id="cd05233">
    <property type="entry name" value="SDR_c"/>
    <property type="match status" value="1"/>
</dbReference>
<protein>
    <submittedName>
        <fullName evidence="4">NAD(P)-binding protein</fullName>
    </submittedName>
</protein>
<dbReference type="Gene3D" id="3.40.50.720">
    <property type="entry name" value="NAD(P)-binding Rossmann-like Domain"/>
    <property type="match status" value="2"/>
</dbReference>
<comment type="similarity">
    <text evidence="1">Belongs to the short-chain dehydrogenases/reductases (SDR) family.</text>
</comment>
<evidence type="ECO:0000256" key="3">
    <source>
        <dbReference type="ARBA" id="ARBA00023002"/>
    </source>
</evidence>
<dbReference type="AlphaFoldDB" id="A0A164Q4P0"/>
<gene>
    <name evidence="4" type="ORF">SISNIDRAFT_527100</name>
</gene>
<evidence type="ECO:0000256" key="1">
    <source>
        <dbReference type="ARBA" id="ARBA00006484"/>
    </source>
</evidence>
<dbReference type="PRINTS" id="PR00081">
    <property type="entry name" value="GDHRDH"/>
</dbReference>
<dbReference type="GO" id="GO:0016491">
    <property type="term" value="F:oxidoreductase activity"/>
    <property type="evidence" value="ECO:0007669"/>
    <property type="project" value="UniProtKB-KW"/>
</dbReference>
<sequence length="244" mass="25803">MTSLRNQTVVILGGTSGLGFAIALATLQSHASHIIVAASTSAHVSRIVDRLISTAKDHHLSGAVQGRTVEFTNEEQINHFFAEIGDVDHVIIADNETFKPPPVQVSASTRVFGGGRNSLNSNGSGSHEYWGFGLVARQARIKTGGSICLTAGKNSALEGLTRGLAVDLAPVVRVNTIVPGSVLTDVWDGITPDLRDQLLTRSAEGVLLERLGTPEELAEAYLFAMKCGFLNGEIIHVNGGQKLA</sequence>
<accession>A0A164Q4P0</accession>
<dbReference type="InterPro" id="IPR036291">
    <property type="entry name" value="NAD(P)-bd_dom_sf"/>
</dbReference>
<keyword evidence="3" id="KW-0560">Oxidoreductase</keyword>
<dbReference type="PANTHER" id="PTHR43477:SF1">
    <property type="entry name" value="DIHYDROANTICAPSIN 7-DEHYDROGENASE"/>
    <property type="match status" value="1"/>
</dbReference>
<evidence type="ECO:0000256" key="2">
    <source>
        <dbReference type="ARBA" id="ARBA00022857"/>
    </source>
</evidence>
<dbReference type="STRING" id="1314777.A0A164Q4P0"/>
<keyword evidence="2" id="KW-0521">NADP</keyword>
<dbReference type="SUPFAM" id="SSF51735">
    <property type="entry name" value="NAD(P)-binding Rossmann-fold domains"/>
    <property type="match status" value="1"/>
</dbReference>
<organism evidence="4 5">
    <name type="scientific">Sistotremastrum niveocremeum HHB9708</name>
    <dbReference type="NCBI Taxonomy" id="1314777"/>
    <lineage>
        <taxon>Eukaryota</taxon>
        <taxon>Fungi</taxon>
        <taxon>Dikarya</taxon>
        <taxon>Basidiomycota</taxon>
        <taxon>Agaricomycotina</taxon>
        <taxon>Agaricomycetes</taxon>
        <taxon>Sistotremastrales</taxon>
        <taxon>Sistotremastraceae</taxon>
        <taxon>Sertulicium</taxon>
        <taxon>Sertulicium niveocremeum</taxon>
    </lineage>
</organism>
<reference evidence="4 5" key="1">
    <citation type="journal article" date="2016" name="Mol. Biol. Evol.">
        <title>Comparative Genomics of Early-Diverging Mushroom-Forming Fungi Provides Insights into the Origins of Lignocellulose Decay Capabilities.</title>
        <authorList>
            <person name="Nagy L.G."/>
            <person name="Riley R."/>
            <person name="Tritt A."/>
            <person name="Adam C."/>
            <person name="Daum C."/>
            <person name="Floudas D."/>
            <person name="Sun H."/>
            <person name="Yadav J.S."/>
            <person name="Pangilinan J."/>
            <person name="Larsson K.H."/>
            <person name="Matsuura K."/>
            <person name="Barry K."/>
            <person name="Labutti K."/>
            <person name="Kuo R."/>
            <person name="Ohm R.A."/>
            <person name="Bhattacharya S.S."/>
            <person name="Shirouzu T."/>
            <person name="Yoshinaga Y."/>
            <person name="Martin F.M."/>
            <person name="Grigoriev I.V."/>
            <person name="Hibbett D.S."/>
        </authorList>
    </citation>
    <scope>NUCLEOTIDE SEQUENCE [LARGE SCALE GENOMIC DNA]</scope>
    <source>
        <strain evidence="4 5">HHB9708</strain>
    </source>
</reference>
<evidence type="ECO:0000313" key="4">
    <source>
        <dbReference type="EMBL" id="KZS89324.1"/>
    </source>
</evidence>